<name>A0ACC3A246_9EURO</name>
<reference evidence="1" key="1">
    <citation type="submission" date="2022-10" db="EMBL/GenBank/DDBJ databases">
        <title>Culturing micro-colonial fungi from biological soil crusts in the Mojave desert and describing Neophaeococcomyces mojavensis, and introducing the new genera and species Taxawa tesnikishii.</title>
        <authorList>
            <person name="Kurbessoian T."/>
            <person name="Stajich J.E."/>
        </authorList>
    </citation>
    <scope>NUCLEOTIDE SEQUENCE</scope>
    <source>
        <strain evidence="1">JES_112</strain>
    </source>
</reference>
<accession>A0ACC3A246</accession>
<proteinExistence type="predicted"/>
<gene>
    <name evidence="1" type="ORF">H2198_006726</name>
</gene>
<evidence type="ECO:0000313" key="2">
    <source>
        <dbReference type="Proteomes" id="UP001172386"/>
    </source>
</evidence>
<keyword evidence="2" id="KW-1185">Reference proteome</keyword>
<organism evidence="1 2">
    <name type="scientific">Neophaeococcomyces mojaviensis</name>
    <dbReference type="NCBI Taxonomy" id="3383035"/>
    <lineage>
        <taxon>Eukaryota</taxon>
        <taxon>Fungi</taxon>
        <taxon>Dikarya</taxon>
        <taxon>Ascomycota</taxon>
        <taxon>Pezizomycotina</taxon>
        <taxon>Eurotiomycetes</taxon>
        <taxon>Chaetothyriomycetidae</taxon>
        <taxon>Chaetothyriales</taxon>
        <taxon>Chaetothyriales incertae sedis</taxon>
        <taxon>Neophaeococcomyces</taxon>
    </lineage>
</organism>
<dbReference type="EMBL" id="JAPDRQ010000128">
    <property type="protein sequence ID" value="KAJ9654209.1"/>
    <property type="molecule type" value="Genomic_DNA"/>
</dbReference>
<protein>
    <submittedName>
        <fullName evidence="1">Uncharacterized protein</fullName>
    </submittedName>
</protein>
<comment type="caution">
    <text evidence="1">The sequence shown here is derived from an EMBL/GenBank/DDBJ whole genome shotgun (WGS) entry which is preliminary data.</text>
</comment>
<dbReference type="Proteomes" id="UP001172386">
    <property type="component" value="Unassembled WGS sequence"/>
</dbReference>
<evidence type="ECO:0000313" key="1">
    <source>
        <dbReference type="EMBL" id="KAJ9654209.1"/>
    </source>
</evidence>
<sequence>MLFRTAFRPAANMYNIGLSTSRSFSTTSASLISRRIQPRFNASRTATASLSSTPRHPLLLTALTLSSGLILPYYLQQPTRNDVRSPAPYSHGRDAKTPLSTDGGRSLNPKAIRQISMGSILGLGLGVVLSALSKMLVLTLGLGIVVWQFAARRGYNIIPVERMQRYVKGVNLRSAINDNAAFKISFGLMFALTAFGEF</sequence>